<sequence length="134" mass="14984">MLGQSRQTFIYEVTGLRQNSETQNRNHQFRNSSVLIQVPLSRMNAETQRITRLGGKIVRIRPASDYSSGTKGVVGTVGGNRQKLYRVRVTKSSLARTAKVRASISEYLIPYEQLSSALKRFNQKGSKVLNVSPA</sequence>
<reference evidence="9" key="1">
    <citation type="submission" date="2007-09" db="EMBL/GenBank/DDBJ databases">
        <authorList>
            <person name="Touchman J."/>
        </authorList>
    </citation>
    <scope>NUCLEOTIDE SEQUENCE</scope>
    <source>
        <strain evidence="9">MBIC11017</strain>
        <plasmid evidence="9">pREB3</plasmid>
    </source>
</reference>
<geneLocation type="plasmid" evidence="9 10">
    <name>pREB3</name>
</geneLocation>
<comment type="subcellular location">
    <subcellularLocation>
        <location evidence="1">Cellular thylakoid membrane</location>
        <topology evidence="1">Peripheral membrane protein</topology>
        <orientation evidence="1">Cytoplasmic side</orientation>
    </subcellularLocation>
</comment>
<dbReference type="SMR" id="A8ZMJ0"/>
<dbReference type="OrthoDB" id="574405at2"/>
<organism evidence="9 10">
    <name type="scientific">Acaryochloris marina (strain MBIC 11017)</name>
    <dbReference type="NCBI Taxonomy" id="329726"/>
    <lineage>
        <taxon>Bacteria</taxon>
        <taxon>Bacillati</taxon>
        <taxon>Cyanobacteriota</taxon>
        <taxon>Cyanophyceae</taxon>
        <taxon>Acaryochloridales</taxon>
        <taxon>Acaryochloridaceae</taxon>
        <taxon>Acaryochloris</taxon>
    </lineage>
</organism>
<keyword evidence="4" id="KW-0793">Thylakoid</keyword>
<feature type="domain" description="CpcD-like" evidence="7">
    <location>
        <begin position="6"/>
        <end position="63"/>
    </location>
</feature>
<evidence type="ECO:0000256" key="3">
    <source>
        <dbReference type="ARBA" id="ARBA00022738"/>
    </source>
</evidence>
<evidence type="ECO:0000313" key="8">
    <source>
        <dbReference type="EMBL" id="ABW32151.1"/>
    </source>
</evidence>
<keyword evidence="3 6" id="KW-0605">Phycobilisome</keyword>
<evidence type="ECO:0000313" key="10">
    <source>
        <dbReference type="Proteomes" id="UP000000268"/>
    </source>
</evidence>
<dbReference type="EMBL" id="CP000840">
    <property type="protein sequence ID" value="ABW32151.1"/>
    <property type="molecule type" value="Genomic_DNA"/>
</dbReference>
<protein>
    <submittedName>
        <fullName evidence="9">Phycobilisome linker protein</fullName>
    </submittedName>
</protein>
<feature type="domain" description="CpcD-like" evidence="7">
    <location>
        <begin position="82"/>
        <end position="134"/>
    </location>
</feature>
<dbReference type="Pfam" id="PF01383">
    <property type="entry name" value="CpcD"/>
    <property type="match status" value="2"/>
</dbReference>
<dbReference type="GO" id="GO:0030089">
    <property type="term" value="C:phycobilisome"/>
    <property type="evidence" value="ECO:0007669"/>
    <property type="project" value="UniProtKB-UniRule"/>
</dbReference>
<dbReference type="InterPro" id="IPR008213">
    <property type="entry name" value="CpcD-like_dom"/>
</dbReference>
<gene>
    <name evidence="9" type="primary">cpcD</name>
    <name evidence="9" type="ordered locus">AM1_C0093</name>
    <name evidence="8" type="ordered locus">AM1_C0216</name>
</gene>
<evidence type="ECO:0000256" key="2">
    <source>
        <dbReference type="ARBA" id="ARBA00022549"/>
    </source>
</evidence>
<dbReference type="EMBL" id="CP000840">
    <property type="protein sequence ID" value="ABW32401.1"/>
    <property type="molecule type" value="Genomic_DNA"/>
</dbReference>
<dbReference type="SMART" id="SM01094">
    <property type="entry name" value="CpcD"/>
    <property type="match status" value="2"/>
</dbReference>
<evidence type="ECO:0000256" key="1">
    <source>
        <dbReference type="ARBA" id="ARBA00004445"/>
    </source>
</evidence>
<evidence type="ECO:0000256" key="4">
    <source>
        <dbReference type="ARBA" id="ARBA00023078"/>
    </source>
</evidence>
<keyword evidence="9" id="KW-0614">Plasmid</keyword>
<evidence type="ECO:0000256" key="6">
    <source>
        <dbReference type="PROSITE-ProRule" id="PRU00771"/>
    </source>
</evidence>
<dbReference type="KEGG" id="amr:AM1_C0093"/>
<dbReference type="Proteomes" id="UP000000268">
    <property type="component" value="Plasmid pREB3"/>
</dbReference>
<accession>A8ZMJ0</accession>
<dbReference type="KEGG" id="amr:AM1_C0216"/>
<proteinExistence type="predicted"/>
<evidence type="ECO:0000313" key="9">
    <source>
        <dbReference type="EMBL" id="ABW32401.1"/>
    </source>
</evidence>
<evidence type="ECO:0000259" key="7">
    <source>
        <dbReference type="PROSITE" id="PS51441"/>
    </source>
</evidence>
<dbReference type="AlphaFoldDB" id="A8ZMJ0"/>
<keyword evidence="2" id="KW-0042">Antenna complex</keyword>
<dbReference type="HOGENOM" id="CLU_1891561_0_0_3"/>
<evidence type="ECO:0000256" key="5">
    <source>
        <dbReference type="ARBA" id="ARBA00023136"/>
    </source>
</evidence>
<dbReference type="PROSITE" id="PS51441">
    <property type="entry name" value="CPCD_LIKE"/>
    <property type="match status" value="2"/>
</dbReference>
<name>A8ZMJ0_ACAM1</name>
<dbReference type="GO" id="GO:0031676">
    <property type="term" value="C:plasma membrane-derived thylakoid membrane"/>
    <property type="evidence" value="ECO:0007669"/>
    <property type="project" value="UniProtKB-SubCell"/>
</dbReference>
<reference evidence="9 10" key="2">
    <citation type="journal article" date="2008" name="Proc. Natl. Acad. Sci. U.S.A.">
        <title>Niche adaptation and genome expansion in the chlorophyll d-producing cyanobacterium Acaryochloris marina.</title>
        <authorList>
            <person name="Swingley W.D."/>
            <person name="Chen M."/>
            <person name="Cheung P.C."/>
            <person name="Conrad A.L."/>
            <person name="Dejesa L.C."/>
            <person name="Hao J."/>
            <person name="Honchak B.M."/>
            <person name="Karbach L.E."/>
            <person name="Kurdoglu A."/>
            <person name="Lahiri S."/>
            <person name="Mastrian S.D."/>
            <person name="Miyashita H."/>
            <person name="Page L."/>
            <person name="Ramakrishna P."/>
            <person name="Satoh S."/>
            <person name="Sattley W.M."/>
            <person name="Shimada Y."/>
            <person name="Taylor H.L."/>
            <person name="Tomo T."/>
            <person name="Tsuchiya T."/>
            <person name="Wang Z.T."/>
            <person name="Raymond J."/>
            <person name="Mimuro M."/>
            <person name="Blankenship R.E."/>
            <person name="Touchman J.W."/>
        </authorList>
    </citation>
    <scope>NUCLEOTIDE SEQUENCE [LARGE SCALE GENOMIC DNA]</scope>
    <source>
        <strain evidence="10">MBIC 11017</strain>
        <strain evidence="9">MBIC11017</strain>
        <strain evidence="9">pREB3</strain>
        <plasmid evidence="10">Plasmid pREB3</plasmid>
        <plasmid evidence="9">pREB3</plasmid>
    </source>
</reference>
<keyword evidence="10" id="KW-1185">Reference proteome</keyword>
<keyword evidence="5" id="KW-0472">Membrane</keyword>